<feature type="domain" description="Glutaredoxin" evidence="1">
    <location>
        <begin position="7"/>
        <end position="64"/>
    </location>
</feature>
<proteinExistence type="predicted"/>
<dbReference type="InterPro" id="IPR036249">
    <property type="entry name" value="Thioredoxin-like_sf"/>
</dbReference>
<dbReference type="AlphaFoldDB" id="A0A6J4UVI6"/>
<protein>
    <recommendedName>
        <fullName evidence="1">Glutaredoxin domain-containing protein</fullName>
    </recommendedName>
</protein>
<dbReference type="CDD" id="cd02976">
    <property type="entry name" value="NrdH"/>
    <property type="match status" value="1"/>
</dbReference>
<evidence type="ECO:0000259" key="1">
    <source>
        <dbReference type="Pfam" id="PF00462"/>
    </source>
</evidence>
<sequence length="96" mass="10349">MQLGPVITMFGRTRYCPDVTRARTRLAEHGLTWIEHDVEADPSAAERMRALTGRSNVPTLLIGEAVLVEPSVAAIDATLDAAGLLHDQGTARIEPS</sequence>
<accession>A0A6J4UVI6</accession>
<dbReference type="SUPFAM" id="SSF52833">
    <property type="entry name" value="Thioredoxin-like"/>
    <property type="match status" value="1"/>
</dbReference>
<dbReference type="Pfam" id="PF00462">
    <property type="entry name" value="Glutaredoxin"/>
    <property type="match status" value="1"/>
</dbReference>
<gene>
    <name evidence="2" type="ORF">AVDCRST_MAG49-2490</name>
</gene>
<dbReference type="PROSITE" id="PS51354">
    <property type="entry name" value="GLUTAREDOXIN_2"/>
    <property type="match status" value="1"/>
</dbReference>
<reference evidence="2" key="1">
    <citation type="submission" date="2020-02" db="EMBL/GenBank/DDBJ databases">
        <authorList>
            <person name="Meier V. D."/>
        </authorList>
    </citation>
    <scope>NUCLEOTIDE SEQUENCE</scope>
    <source>
        <strain evidence="2">AVDCRST_MAG49</strain>
    </source>
</reference>
<organism evidence="2">
    <name type="scientific">uncultured Thermomicrobiales bacterium</name>
    <dbReference type="NCBI Taxonomy" id="1645740"/>
    <lineage>
        <taxon>Bacteria</taxon>
        <taxon>Pseudomonadati</taxon>
        <taxon>Thermomicrobiota</taxon>
        <taxon>Thermomicrobia</taxon>
        <taxon>Thermomicrobiales</taxon>
        <taxon>environmental samples</taxon>
    </lineage>
</organism>
<name>A0A6J4UVI6_9BACT</name>
<dbReference type="Gene3D" id="3.40.30.10">
    <property type="entry name" value="Glutaredoxin"/>
    <property type="match status" value="1"/>
</dbReference>
<dbReference type="InterPro" id="IPR002109">
    <property type="entry name" value="Glutaredoxin"/>
</dbReference>
<evidence type="ECO:0000313" key="2">
    <source>
        <dbReference type="EMBL" id="CAA9561732.1"/>
    </source>
</evidence>
<dbReference type="EMBL" id="CADCWG010000167">
    <property type="protein sequence ID" value="CAA9561732.1"/>
    <property type="molecule type" value="Genomic_DNA"/>
</dbReference>